<dbReference type="InterPro" id="IPR036605">
    <property type="entry name" value="Mago_nashi_sf"/>
</dbReference>
<evidence type="ECO:0000256" key="1">
    <source>
        <dbReference type="SAM" id="MobiDB-lite"/>
    </source>
</evidence>
<feature type="region of interest" description="Disordered" evidence="1">
    <location>
        <begin position="38"/>
        <end position="70"/>
    </location>
</feature>
<dbReference type="AlphaFoldDB" id="A0A430Q2F7"/>
<dbReference type="EMBL" id="QMKO01003107">
    <property type="protein sequence ID" value="RTG81867.1"/>
    <property type="molecule type" value="Genomic_DNA"/>
</dbReference>
<evidence type="ECO:0000313" key="3">
    <source>
        <dbReference type="Proteomes" id="UP000290809"/>
    </source>
</evidence>
<evidence type="ECO:0000313" key="2">
    <source>
        <dbReference type="EMBL" id="RTG81867.1"/>
    </source>
</evidence>
<organism evidence="2 3">
    <name type="scientific">Schistosoma bovis</name>
    <name type="common">Blood fluke</name>
    <dbReference type="NCBI Taxonomy" id="6184"/>
    <lineage>
        <taxon>Eukaryota</taxon>
        <taxon>Metazoa</taxon>
        <taxon>Spiralia</taxon>
        <taxon>Lophotrochozoa</taxon>
        <taxon>Platyhelminthes</taxon>
        <taxon>Trematoda</taxon>
        <taxon>Digenea</taxon>
        <taxon>Strigeidida</taxon>
        <taxon>Schistosomatoidea</taxon>
        <taxon>Schistosomatidae</taxon>
        <taxon>Schistosoma</taxon>
    </lineage>
</organism>
<feature type="compositionally biased region" description="Polar residues" evidence="1">
    <location>
        <begin position="1"/>
        <end position="17"/>
    </location>
</feature>
<comment type="caution">
    <text evidence="2">The sequence shown here is derived from an EMBL/GenBank/DDBJ whole genome shotgun (WGS) entry which is preliminary data.</text>
</comment>
<reference evidence="2 3" key="1">
    <citation type="journal article" date="2019" name="PLoS Pathog.">
        <title>Genome sequence of the bovine parasite Schistosoma bovis Tanzania.</title>
        <authorList>
            <person name="Oey H."/>
            <person name="Zakrzewski M."/>
            <person name="Gobert G."/>
            <person name="Gravermann K."/>
            <person name="Stoye J."/>
            <person name="Jones M."/>
            <person name="Mcmanus D."/>
            <person name="Krause L."/>
        </authorList>
    </citation>
    <scope>NUCLEOTIDE SEQUENCE [LARGE SCALE GENOMIC DNA]</scope>
    <source>
        <strain evidence="2 3">TAN1997</strain>
    </source>
</reference>
<name>A0A430Q2F7_SCHBO</name>
<proteinExistence type="predicted"/>
<feature type="compositionally biased region" description="Polar residues" evidence="1">
    <location>
        <begin position="85"/>
        <end position="107"/>
    </location>
</feature>
<protein>
    <submittedName>
        <fullName evidence="2">Uncharacterized protein</fullName>
    </submittedName>
</protein>
<gene>
    <name evidence="2" type="ORF">DC041_0010471</name>
</gene>
<feature type="region of interest" description="Disordered" evidence="1">
    <location>
        <begin position="1"/>
        <end position="23"/>
    </location>
</feature>
<feature type="compositionally biased region" description="Polar residues" evidence="1">
    <location>
        <begin position="133"/>
        <end position="147"/>
    </location>
</feature>
<dbReference type="SUPFAM" id="SSF89817">
    <property type="entry name" value="Mago nashi protein"/>
    <property type="match status" value="1"/>
</dbReference>
<feature type="region of interest" description="Disordered" evidence="1">
    <location>
        <begin position="85"/>
        <end position="147"/>
    </location>
</feature>
<accession>A0A430Q2F7</accession>
<sequence length="195" mass="22068">MKSTFQFTKTNTGSSHLENPMSVEKQHTCGSIYETEISRENSNGLTEKSKNDFDATSGKHRRNVPKSLGFQHEGKNILMTMKQKLSSNVGQRNNPHSEKALNNSENVVDNEKSPKQKSKRNVSYDNNVDARSVDNSSNAGSKLRYANNSNYKNDTMIRKEVPLLFNSNDTPGVRKPFCNGRTEENRVGERYYVGR</sequence>
<dbReference type="Gene3D" id="3.30.1560.10">
    <property type="entry name" value="Mago nashi"/>
    <property type="match status" value="1"/>
</dbReference>
<dbReference type="Proteomes" id="UP000290809">
    <property type="component" value="Unassembled WGS sequence"/>
</dbReference>
<dbReference type="GO" id="GO:0005634">
    <property type="term" value="C:nucleus"/>
    <property type="evidence" value="ECO:0007669"/>
    <property type="project" value="InterPro"/>
</dbReference>
<keyword evidence="3" id="KW-1185">Reference proteome</keyword>